<dbReference type="GeneID" id="33554511"/>
<proteinExistence type="predicted"/>
<reference evidence="1 2" key="1">
    <citation type="submission" date="2017-03" db="EMBL/GenBank/DDBJ databases">
        <title>Widespread Adenine N6-methylation of Active Genes in Fungi.</title>
        <authorList>
            <consortium name="DOE Joint Genome Institute"/>
            <person name="Mondo S.J."/>
            <person name="Dannebaum R.O."/>
            <person name="Kuo R.C."/>
            <person name="Louie K.B."/>
            <person name="Bewick A.J."/>
            <person name="Labutti K."/>
            <person name="Haridas S."/>
            <person name="Kuo A."/>
            <person name="Salamov A."/>
            <person name="Ahrendt S.R."/>
            <person name="Lau R."/>
            <person name="Bowen B.P."/>
            <person name="Lipzen A."/>
            <person name="Sullivan W."/>
            <person name="Andreopoulos W.B."/>
            <person name="Clum A."/>
            <person name="Lindquist E."/>
            <person name="Daum C."/>
            <person name="Northen T.R."/>
            <person name="Ramamoorthy G."/>
            <person name="Schmitz R.J."/>
            <person name="Gryganskyi A."/>
            <person name="Culley D."/>
            <person name="Magnuson J."/>
            <person name="James T.Y."/>
            <person name="O'Malley M.A."/>
            <person name="Stajich J.E."/>
            <person name="Spatafora J.W."/>
            <person name="Visel A."/>
            <person name="Grigoriev I.V."/>
        </authorList>
    </citation>
    <scope>NUCLEOTIDE SEQUENCE [LARGE SCALE GENOMIC DNA]</scope>
    <source>
        <strain evidence="1 2">NRRL Y-17943</strain>
    </source>
</reference>
<dbReference type="EMBL" id="NBSH01000005">
    <property type="protein sequence ID" value="ORX37933.1"/>
    <property type="molecule type" value="Genomic_DNA"/>
</dbReference>
<dbReference type="Proteomes" id="UP000193218">
    <property type="component" value="Unassembled WGS sequence"/>
</dbReference>
<comment type="caution">
    <text evidence="1">The sequence shown here is derived from an EMBL/GenBank/DDBJ whole genome shotgun (WGS) entry which is preliminary data.</text>
</comment>
<organism evidence="1 2">
    <name type="scientific">Kockovaella imperatae</name>
    <dbReference type="NCBI Taxonomy" id="4999"/>
    <lineage>
        <taxon>Eukaryota</taxon>
        <taxon>Fungi</taxon>
        <taxon>Dikarya</taxon>
        <taxon>Basidiomycota</taxon>
        <taxon>Agaricomycotina</taxon>
        <taxon>Tremellomycetes</taxon>
        <taxon>Tremellales</taxon>
        <taxon>Cuniculitremaceae</taxon>
        <taxon>Kockovaella</taxon>
    </lineage>
</organism>
<evidence type="ECO:0000313" key="2">
    <source>
        <dbReference type="Proteomes" id="UP000193218"/>
    </source>
</evidence>
<dbReference type="InParanoid" id="A0A1Y1UIP6"/>
<sequence>MPLFAHLETFHLTVKHYEETILGPRGKNLPVGSIFWPVIEGIFSLCSARHVRFIQMMALKPQPCKFCGFRCQCPTAHFRHGYDRGMGDWTPEGSRIEKILSRWPLETYDLPFLPKQLPIQGMRMTASGQFGRVHPVSFLFNGDETTKEHDFDEYLAKFVQHMKEKKAHSRRWRRRFERTGPKWYCSGMTVAQQVYFGDHWVDAVYRLTLPKGMSREQLCGAFEAHIVGGYAPFQLDSGKAWRQWTSTGQ</sequence>
<dbReference type="RefSeq" id="XP_021871920.1">
    <property type="nucleotide sequence ID" value="XM_022012703.1"/>
</dbReference>
<evidence type="ECO:0000313" key="1">
    <source>
        <dbReference type="EMBL" id="ORX37933.1"/>
    </source>
</evidence>
<gene>
    <name evidence="1" type="ORF">BD324DRAFT_408679</name>
</gene>
<keyword evidence="2" id="KW-1185">Reference proteome</keyword>
<accession>A0A1Y1UIP6</accession>
<name>A0A1Y1UIP6_9TREE</name>
<dbReference type="AlphaFoldDB" id="A0A1Y1UIP6"/>
<protein>
    <submittedName>
        <fullName evidence="1">Uncharacterized protein</fullName>
    </submittedName>
</protein>